<dbReference type="InterPro" id="IPR035992">
    <property type="entry name" value="Ricin_B-like_lectins"/>
</dbReference>
<dbReference type="Gene3D" id="3.20.20.70">
    <property type="entry name" value="Aldolase class I"/>
    <property type="match status" value="1"/>
</dbReference>
<comment type="caution">
    <text evidence="16">The sequence shown here is derived from an EMBL/GenBank/DDBJ whole genome shotgun (WGS) entry which is preliminary data.</text>
</comment>
<dbReference type="GO" id="GO:0005975">
    <property type="term" value="P:carbohydrate metabolic process"/>
    <property type="evidence" value="ECO:0007669"/>
    <property type="project" value="InterPro"/>
</dbReference>
<dbReference type="InterPro" id="IPR002241">
    <property type="entry name" value="Glyco_hydro_27"/>
</dbReference>
<dbReference type="EMBL" id="JAPZBU010000006">
    <property type="protein sequence ID" value="KAJ5397990.1"/>
    <property type="molecule type" value="Genomic_DNA"/>
</dbReference>
<keyword evidence="9 13" id="KW-0378">Hydrolase</keyword>
<evidence type="ECO:0000256" key="2">
    <source>
        <dbReference type="ARBA" id="ARBA00003969"/>
    </source>
</evidence>
<feature type="signal peptide" evidence="14">
    <location>
        <begin position="1"/>
        <end position="31"/>
    </location>
</feature>
<evidence type="ECO:0000256" key="6">
    <source>
        <dbReference type="ARBA" id="ARBA00022525"/>
    </source>
</evidence>
<keyword evidence="11" id="KW-0325">Glycoprotein</keyword>
<evidence type="ECO:0000256" key="11">
    <source>
        <dbReference type="ARBA" id="ARBA00023180"/>
    </source>
</evidence>
<dbReference type="PROSITE" id="PS50231">
    <property type="entry name" value="RICIN_B_LECTIN"/>
    <property type="match status" value="1"/>
</dbReference>
<dbReference type="PANTHER" id="PTHR11452:SF91">
    <property type="entry name" value="ALPHA-GALACTOSIDASE A-RELATED"/>
    <property type="match status" value="1"/>
</dbReference>
<dbReference type="Gene3D" id="2.80.10.50">
    <property type="match status" value="1"/>
</dbReference>
<dbReference type="FunFam" id="3.20.20.70:FF:000177">
    <property type="entry name" value="Alpha-galactosidase"/>
    <property type="match status" value="1"/>
</dbReference>
<dbReference type="SMART" id="SM00458">
    <property type="entry name" value="RICIN"/>
    <property type="match status" value="1"/>
</dbReference>
<dbReference type="PRINTS" id="PR00740">
    <property type="entry name" value="GLHYDRLASE27"/>
</dbReference>
<dbReference type="Gene3D" id="2.60.40.1180">
    <property type="entry name" value="Golgi alpha-mannosidase II"/>
    <property type="match status" value="1"/>
</dbReference>
<evidence type="ECO:0000256" key="8">
    <source>
        <dbReference type="ARBA" id="ARBA00022734"/>
    </source>
</evidence>
<dbReference type="InterPro" id="IPR017853">
    <property type="entry name" value="GH"/>
</dbReference>
<sequence length="549" mass="59606">MPRSSTRWSVPASTAMAGLLMVQSLPAQVLASVSNPDLLAAPPMGFNNWARFECDLNETLFTDTAQAMVNRGLRDVGYNRLNLDDCWMTHERATDGSLQWNTTLFPHGIPWLAKYAKSHGFHLGIYEDAGNATCGGYPGSLGHEEQDAESFANWGIDYLKLDGCNVFSEDGQPLRDEYRQLYSKWHKILSGMQDPLIFSESAPAYFSTNATDWAIVMDWIPEYGELARHSDDVLVYSGEGSAWDSIMVNYHYHTLVVRYQQPGYYNDPDFLIPDHPGLTDVEKRSHFALWASMGAPLIISAYIPDLSDSEIEFLSNKDLIAVDQDPLAEQSALVSRDSDFDVLTRSLANGDRLLTVLNRGNDTSKTTIPITRLGLDSGCKYKARDLLTGTVSTIKDAVDITLESHATSVLRITPPRKCTKITPTGMILNTATSHCLTASSTGVTFESCQAADSQVWHVSSHGSKLTLSPLSDKSKCLATSAGGVTLASCNGGSGTVWSHYMTGHLQNDKGGCLAESGGAGRLGTCSLEQAGQILGLPSGVRLAEGAAKK</sequence>
<dbReference type="InterPro" id="IPR013780">
    <property type="entry name" value="Glyco_hydro_b"/>
</dbReference>
<evidence type="ECO:0000256" key="10">
    <source>
        <dbReference type="ARBA" id="ARBA00023157"/>
    </source>
</evidence>
<dbReference type="GO" id="GO:0005576">
    <property type="term" value="C:extracellular region"/>
    <property type="evidence" value="ECO:0007669"/>
    <property type="project" value="UniProtKB-SubCell"/>
</dbReference>
<keyword evidence="17" id="KW-1185">Reference proteome</keyword>
<evidence type="ECO:0000256" key="12">
    <source>
        <dbReference type="ARBA" id="ARBA00023295"/>
    </source>
</evidence>
<evidence type="ECO:0000256" key="3">
    <source>
        <dbReference type="ARBA" id="ARBA00004613"/>
    </source>
</evidence>
<dbReference type="Proteomes" id="UP001147747">
    <property type="component" value="Unassembled WGS sequence"/>
</dbReference>
<dbReference type="SUPFAM" id="SSF50370">
    <property type="entry name" value="Ricin B-like lectins"/>
    <property type="match status" value="1"/>
</dbReference>
<comment type="function">
    <text evidence="2">Hydrolyzes a variety of simple alpha-D-galactoside as well as more complex molecules such as oligosaccharides and polysaccharides.</text>
</comment>
<evidence type="ECO:0000256" key="14">
    <source>
        <dbReference type="SAM" id="SignalP"/>
    </source>
</evidence>
<keyword evidence="8" id="KW-0430">Lectin</keyword>
<feature type="chain" id="PRO_5040787667" description="Alpha-galactosidase" evidence="14">
    <location>
        <begin position="32"/>
        <end position="549"/>
    </location>
</feature>
<proteinExistence type="inferred from homology"/>
<keyword evidence="6" id="KW-0964">Secreted</keyword>
<dbReference type="InterPro" id="IPR000772">
    <property type="entry name" value="Ricin_B_lectin"/>
</dbReference>
<reference evidence="16" key="2">
    <citation type="journal article" date="2023" name="IMA Fungus">
        <title>Comparative genomic study of the Penicillium genus elucidates a diverse pangenome and 15 lateral gene transfer events.</title>
        <authorList>
            <person name="Petersen C."/>
            <person name="Sorensen T."/>
            <person name="Nielsen M.R."/>
            <person name="Sondergaard T.E."/>
            <person name="Sorensen J.L."/>
            <person name="Fitzpatrick D.A."/>
            <person name="Frisvad J.C."/>
            <person name="Nielsen K.L."/>
        </authorList>
    </citation>
    <scope>NUCLEOTIDE SEQUENCE</scope>
    <source>
        <strain evidence="16">IBT 29677</strain>
    </source>
</reference>
<name>A0A9W9W3L9_9EURO</name>
<evidence type="ECO:0000313" key="17">
    <source>
        <dbReference type="Proteomes" id="UP001147747"/>
    </source>
</evidence>
<dbReference type="InterPro" id="IPR013785">
    <property type="entry name" value="Aldolase_TIM"/>
</dbReference>
<comment type="subcellular location">
    <subcellularLocation>
        <location evidence="3">Secreted</location>
    </subcellularLocation>
</comment>
<dbReference type="PANTHER" id="PTHR11452">
    <property type="entry name" value="ALPHA-GALACTOSIDASE/ALPHA-N-ACETYLGALACTOSAMINIDASE"/>
    <property type="match status" value="1"/>
</dbReference>
<dbReference type="AlphaFoldDB" id="A0A9W9W3L9"/>
<dbReference type="CDD" id="cd14792">
    <property type="entry name" value="GH27"/>
    <property type="match status" value="1"/>
</dbReference>
<comment type="catalytic activity">
    <reaction evidence="1 13">
        <text>Hydrolysis of terminal, non-reducing alpha-D-galactose residues in alpha-D-galactosides, including galactose oligosaccharides, galactomannans and galactolipids.</text>
        <dbReference type="EC" id="3.2.1.22"/>
    </reaction>
</comment>
<keyword evidence="7 14" id="KW-0732">Signal</keyword>
<keyword evidence="12 13" id="KW-0326">Glycosidase</keyword>
<dbReference type="EC" id="3.2.1.22" evidence="5 13"/>
<dbReference type="SUPFAM" id="SSF51011">
    <property type="entry name" value="Glycosyl hydrolase domain"/>
    <property type="match status" value="1"/>
</dbReference>
<dbReference type="Pfam" id="PF16499">
    <property type="entry name" value="Melibiase_2"/>
    <property type="match status" value="1"/>
</dbReference>
<evidence type="ECO:0000256" key="5">
    <source>
        <dbReference type="ARBA" id="ARBA00012755"/>
    </source>
</evidence>
<dbReference type="GO" id="GO:0030246">
    <property type="term" value="F:carbohydrate binding"/>
    <property type="evidence" value="ECO:0007669"/>
    <property type="project" value="UniProtKB-KW"/>
</dbReference>
<evidence type="ECO:0000256" key="13">
    <source>
        <dbReference type="RuleBase" id="RU361168"/>
    </source>
</evidence>
<dbReference type="GO" id="GO:0004557">
    <property type="term" value="F:alpha-galactosidase activity"/>
    <property type="evidence" value="ECO:0007669"/>
    <property type="project" value="UniProtKB-EC"/>
</dbReference>
<evidence type="ECO:0000256" key="9">
    <source>
        <dbReference type="ARBA" id="ARBA00022801"/>
    </source>
</evidence>
<keyword evidence="10 13" id="KW-1015">Disulfide bond</keyword>
<evidence type="ECO:0000256" key="1">
    <source>
        <dbReference type="ARBA" id="ARBA00001255"/>
    </source>
</evidence>
<organism evidence="16 17">
    <name type="scientific">Penicillium cosmopolitanum</name>
    <dbReference type="NCBI Taxonomy" id="1131564"/>
    <lineage>
        <taxon>Eukaryota</taxon>
        <taxon>Fungi</taxon>
        <taxon>Dikarya</taxon>
        <taxon>Ascomycota</taxon>
        <taxon>Pezizomycotina</taxon>
        <taxon>Eurotiomycetes</taxon>
        <taxon>Eurotiomycetidae</taxon>
        <taxon>Eurotiales</taxon>
        <taxon>Aspergillaceae</taxon>
        <taxon>Penicillium</taxon>
    </lineage>
</organism>
<evidence type="ECO:0000256" key="4">
    <source>
        <dbReference type="ARBA" id="ARBA00009743"/>
    </source>
</evidence>
<dbReference type="SUPFAM" id="SSF51445">
    <property type="entry name" value="(Trans)glycosidases"/>
    <property type="match status" value="1"/>
</dbReference>
<comment type="similarity">
    <text evidence="4 13">Belongs to the glycosyl hydrolase 27 family.</text>
</comment>
<evidence type="ECO:0000259" key="15">
    <source>
        <dbReference type="SMART" id="SM00458"/>
    </source>
</evidence>
<feature type="domain" description="Ricin B lectin" evidence="15">
    <location>
        <begin position="422"/>
        <end position="537"/>
    </location>
</feature>
<dbReference type="GeneID" id="81369720"/>
<dbReference type="RefSeq" id="XP_056490042.1">
    <property type="nucleotide sequence ID" value="XM_056630740.1"/>
</dbReference>
<dbReference type="InterPro" id="IPR041233">
    <property type="entry name" value="Melibiase_C"/>
</dbReference>
<evidence type="ECO:0000256" key="7">
    <source>
        <dbReference type="ARBA" id="ARBA00022729"/>
    </source>
</evidence>
<accession>A0A9W9W3L9</accession>
<reference evidence="16" key="1">
    <citation type="submission" date="2022-12" db="EMBL/GenBank/DDBJ databases">
        <authorList>
            <person name="Petersen C."/>
        </authorList>
    </citation>
    <scope>NUCLEOTIDE SEQUENCE</scope>
    <source>
        <strain evidence="16">IBT 29677</strain>
    </source>
</reference>
<dbReference type="Pfam" id="PF17801">
    <property type="entry name" value="Melibiase_C"/>
    <property type="match status" value="1"/>
</dbReference>
<protein>
    <recommendedName>
        <fullName evidence="5 13">Alpha-galactosidase</fullName>
        <ecNumber evidence="5 13">3.2.1.22</ecNumber>
    </recommendedName>
    <alternativeName>
        <fullName evidence="13">Melibiase</fullName>
    </alternativeName>
</protein>
<dbReference type="OrthoDB" id="5795902at2759"/>
<evidence type="ECO:0000313" key="16">
    <source>
        <dbReference type="EMBL" id="KAJ5397990.1"/>
    </source>
</evidence>
<gene>
    <name evidence="16" type="ORF">N7509_006103</name>
</gene>